<dbReference type="AlphaFoldDB" id="A0A328P3M5"/>
<dbReference type="RefSeq" id="WP_111984352.1">
    <property type="nucleotide sequence ID" value="NZ_NFZS01000004.1"/>
</dbReference>
<gene>
    <name evidence="5" type="ORF">CA260_17865</name>
</gene>
<feature type="transmembrane region" description="Helical" evidence="4">
    <location>
        <begin position="24"/>
        <end position="46"/>
    </location>
</feature>
<evidence type="ECO:0000313" key="5">
    <source>
        <dbReference type="EMBL" id="RAO75893.1"/>
    </source>
</evidence>
<dbReference type="Gene3D" id="1.25.40.10">
    <property type="entry name" value="Tetratricopeptide repeat domain"/>
    <property type="match status" value="1"/>
</dbReference>
<comment type="caution">
    <text evidence="5">The sequence shown here is derived from an EMBL/GenBank/DDBJ whole genome shotgun (WGS) entry which is preliminary data.</text>
</comment>
<dbReference type="PROSITE" id="PS50005">
    <property type="entry name" value="TPR"/>
    <property type="match status" value="1"/>
</dbReference>
<keyword evidence="4" id="KW-1133">Transmembrane helix</keyword>
<feature type="repeat" description="TPR" evidence="3">
    <location>
        <begin position="406"/>
        <end position="439"/>
    </location>
</feature>
<sequence length="530" mass="59632">MERSGRDIGSSSGRGKATGSRQRVLAIVLVALAVPYGIFSLVQWHASNVEKREASAYTNFVKAMVQAESISDPLQRCLQYPELPGSHWNAETTRSYCELRTHKTMRLAEIDALLKQGRAAEVDRTFQQYLDTQLHEAGHPGLFDIAFENAGFDKSSSDTRRIIDAWKQQSPDSAFALGASGVQYVDAAQEARGRDWSRNLGEQQVIDMRRQLVLAKQDLDRSVALLPSLTAVYKSMIYLGALAGAQDYLENAAAMGMRADPYNFSIRLEMMNLAQPRWGGQFGGVETQRARDQADAQHNPLLRILAQYPNLYRATCNCGYSAEQTHQLVLQASDGNVTSYKLVDLADMMFDADPKLAVQLYAQALRFDPTHADALQWRSRLLINMHDTQAAIDVIEAAARHHPEDNAVANRLANIYRHAGRIREAEDTYLAVLKRDPDEQYAMSQLGDLYNHEAHQPDKAEALADVLIERHPDDPHGYIVRVCNQMDHDLPGVYDTIHYFIDHFGLQPEWKDQVAEMRAYLAKHPEPPRT</sequence>
<dbReference type="Pfam" id="PF14559">
    <property type="entry name" value="TPR_19"/>
    <property type="match status" value="1"/>
</dbReference>
<keyword evidence="4" id="KW-0812">Transmembrane</keyword>
<evidence type="ECO:0000256" key="2">
    <source>
        <dbReference type="ARBA" id="ARBA00022803"/>
    </source>
</evidence>
<evidence type="ECO:0000313" key="6">
    <source>
        <dbReference type="Proteomes" id="UP000248926"/>
    </source>
</evidence>
<dbReference type="PANTHER" id="PTHR45586:SF1">
    <property type="entry name" value="LIPOPOLYSACCHARIDE ASSEMBLY PROTEIN B"/>
    <property type="match status" value="1"/>
</dbReference>
<keyword evidence="2 3" id="KW-0802">TPR repeat</keyword>
<evidence type="ECO:0000256" key="3">
    <source>
        <dbReference type="PROSITE-ProRule" id="PRU00339"/>
    </source>
</evidence>
<reference evidence="5 6" key="1">
    <citation type="journal article" date="2018" name="Genet. Mol. Biol.">
        <title>The genome sequence of Dyella jiangningensis FCAV SCS01 from a lignocellulose-decomposing microbial consortium metagenome reveals potential for biotechnological applications.</title>
        <authorList>
            <person name="Desiderato J.G."/>
            <person name="Alvarenga D.O."/>
            <person name="Constancio M.T.L."/>
            <person name="Alves L.M.C."/>
            <person name="Varani A.M."/>
        </authorList>
    </citation>
    <scope>NUCLEOTIDE SEQUENCE [LARGE SCALE GENOMIC DNA]</scope>
    <source>
        <strain evidence="5 6">FCAV SCS01</strain>
    </source>
</reference>
<proteinExistence type="predicted"/>
<dbReference type="EMBL" id="NFZS01000004">
    <property type="protein sequence ID" value="RAO75893.1"/>
    <property type="molecule type" value="Genomic_DNA"/>
</dbReference>
<dbReference type="InterPro" id="IPR019734">
    <property type="entry name" value="TPR_rpt"/>
</dbReference>
<evidence type="ECO:0000256" key="1">
    <source>
        <dbReference type="ARBA" id="ARBA00022737"/>
    </source>
</evidence>
<keyword evidence="1" id="KW-0677">Repeat</keyword>
<dbReference type="SUPFAM" id="SSF48452">
    <property type="entry name" value="TPR-like"/>
    <property type="match status" value="1"/>
</dbReference>
<keyword evidence="6" id="KW-1185">Reference proteome</keyword>
<dbReference type="InterPro" id="IPR051012">
    <property type="entry name" value="CellSynth/LPSAsmb/PSIAsmb"/>
</dbReference>
<dbReference type="Proteomes" id="UP000248926">
    <property type="component" value="Unassembled WGS sequence"/>
</dbReference>
<dbReference type="PANTHER" id="PTHR45586">
    <property type="entry name" value="TPR REPEAT-CONTAINING PROTEIN PA4667"/>
    <property type="match status" value="1"/>
</dbReference>
<organism evidence="5 6">
    <name type="scientific">Dyella jiangningensis</name>
    <dbReference type="NCBI Taxonomy" id="1379159"/>
    <lineage>
        <taxon>Bacteria</taxon>
        <taxon>Pseudomonadati</taxon>
        <taxon>Pseudomonadota</taxon>
        <taxon>Gammaproteobacteria</taxon>
        <taxon>Lysobacterales</taxon>
        <taxon>Rhodanobacteraceae</taxon>
        <taxon>Dyella</taxon>
    </lineage>
</organism>
<keyword evidence="4" id="KW-0472">Membrane</keyword>
<accession>A0A328P3M5</accession>
<protein>
    <submittedName>
        <fullName evidence="5">Uncharacterized protein</fullName>
    </submittedName>
</protein>
<dbReference type="OrthoDB" id="6020252at2"/>
<dbReference type="InterPro" id="IPR011990">
    <property type="entry name" value="TPR-like_helical_dom_sf"/>
</dbReference>
<evidence type="ECO:0000256" key="4">
    <source>
        <dbReference type="SAM" id="Phobius"/>
    </source>
</evidence>
<name>A0A328P3M5_9GAMM</name>